<sequence>MSRGPLTVPWARLGEHFLKEMGHLITVDSAYNSAAISHYVIVAAVADICYEAGTKLAWNSYEASQLKV</sequence>
<gene>
    <name evidence="1" type="ORF">KUF71_019874</name>
</gene>
<dbReference type="EMBL" id="JAHWGI010000128">
    <property type="protein sequence ID" value="KAK3909865.1"/>
    <property type="molecule type" value="Genomic_DNA"/>
</dbReference>
<comment type="caution">
    <text evidence="1">The sequence shown here is derived from an EMBL/GenBank/DDBJ whole genome shotgun (WGS) entry which is preliminary data.</text>
</comment>
<accession>A0AAE1GV12</accession>
<dbReference type="Proteomes" id="UP001219518">
    <property type="component" value="Unassembled WGS sequence"/>
</dbReference>
<evidence type="ECO:0000313" key="1">
    <source>
        <dbReference type="EMBL" id="KAK3909865.1"/>
    </source>
</evidence>
<name>A0AAE1GV12_9NEOP</name>
<keyword evidence="1" id="KW-0808">Transferase</keyword>
<organism evidence="1 2">
    <name type="scientific">Frankliniella fusca</name>
    <dbReference type="NCBI Taxonomy" id="407009"/>
    <lineage>
        <taxon>Eukaryota</taxon>
        <taxon>Metazoa</taxon>
        <taxon>Ecdysozoa</taxon>
        <taxon>Arthropoda</taxon>
        <taxon>Hexapoda</taxon>
        <taxon>Insecta</taxon>
        <taxon>Pterygota</taxon>
        <taxon>Neoptera</taxon>
        <taxon>Paraneoptera</taxon>
        <taxon>Thysanoptera</taxon>
        <taxon>Terebrantia</taxon>
        <taxon>Thripoidea</taxon>
        <taxon>Thripidae</taxon>
        <taxon>Frankliniella</taxon>
    </lineage>
</organism>
<dbReference type="GO" id="GO:0016779">
    <property type="term" value="F:nucleotidyltransferase activity"/>
    <property type="evidence" value="ECO:0007669"/>
    <property type="project" value="UniProtKB-KW"/>
</dbReference>
<evidence type="ECO:0000313" key="2">
    <source>
        <dbReference type="Proteomes" id="UP001219518"/>
    </source>
</evidence>
<reference evidence="1" key="2">
    <citation type="journal article" date="2023" name="BMC Genomics">
        <title>Pest status, molecular evolution, and epigenetic factors derived from the genome assembly of Frankliniella fusca, a thysanopteran phytovirus vector.</title>
        <authorList>
            <person name="Catto M.A."/>
            <person name="Labadie P.E."/>
            <person name="Jacobson A.L."/>
            <person name="Kennedy G.G."/>
            <person name="Srinivasan R."/>
            <person name="Hunt B.G."/>
        </authorList>
    </citation>
    <scope>NUCLEOTIDE SEQUENCE</scope>
    <source>
        <strain evidence="1">PL_HMW_Pooled</strain>
    </source>
</reference>
<reference evidence="1" key="1">
    <citation type="submission" date="2021-07" db="EMBL/GenBank/DDBJ databases">
        <authorList>
            <person name="Catto M.A."/>
            <person name="Jacobson A."/>
            <person name="Kennedy G."/>
            <person name="Labadie P."/>
            <person name="Hunt B.G."/>
            <person name="Srinivasan R."/>
        </authorList>
    </citation>
    <scope>NUCLEOTIDE SEQUENCE</scope>
    <source>
        <strain evidence="1">PL_HMW_Pooled</strain>
        <tissue evidence="1">Head</tissue>
    </source>
</reference>
<keyword evidence="2" id="KW-1185">Reference proteome</keyword>
<keyword evidence="1" id="KW-0548">Nucleotidyltransferase</keyword>
<dbReference type="AlphaFoldDB" id="A0AAE1GV12"/>
<protein>
    <submittedName>
        <fullName evidence="1">Bifunctional uridylyltransferase/uridylyl-removing enzyme</fullName>
    </submittedName>
</protein>
<proteinExistence type="predicted"/>